<protein>
    <recommendedName>
        <fullName evidence="2">DUF2231 domain-containing protein</fullName>
    </recommendedName>
</protein>
<evidence type="ECO:0000256" key="1">
    <source>
        <dbReference type="SAM" id="Phobius"/>
    </source>
</evidence>
<dbReference type="Pfam" id="PF09990">
    <property type="entry name" value="DUF2231"/>
    <property type="match status" value="1"/>
</dbReference>
<dbReference type="RefSeq" id="XP_045950895.1">
    <property type="nucleotide sequence ID" value="XM_046104414.1"/>
</dbReference>
<keyword evidence="1" id="KW-0812">Transmembrane</keyword>
<reference evidence="3" key="1">
    <citation type="journal article" date="2021" name="Nat. Commun.">
        <title>Genetic determinants of endophytism in the Arabidopsis root mycobiome.</title>
        <authorList>
            <person name="Mesny F."/>
            <person name="Miyauchi S."/>
            <person name="Thiergart T."/>
            <person name="Pickel B."/>
            <person name="Atanasova L."/>
            <person name="Karlsson M."/>
            <person name="Huettel B."/>
            <person name="Barry K.W."/>
            <person name="Haridas S."/>
            <person name="Chen C."/>
            <person name="Bauer D."/>
            <person name="Andreopoulos W."/>
            <person name="Pangilinan J."/>
            <person name="LaButti K."/>
            <person name="Riley R."/>
            <person name="Lipzen A."/>
            <person name="Clum A."/>
            <person name="Drula E."/>
            <person name="Henrissat B."/>
            <person name="Kohler A."/>
            <person name="Grigoriev I.V."/>
            <person name="Martin F.M."/>
            <person name="Hacquard S."/>
        </authorList>
    </citation>
    <scope>NUCLEOTIDE SEQUENCE</scope>
    <source>
        <strain evidence="3">MPI-SDFR-AT-0073</strain>
    </source>
</reference>
<dbReference type="OrthoDB" id="2580011at2759"/>
<feature type="domain" description="DUF2231" evidence="2">
    <location>
        <begin position="24"/>
        <end position="194"/>
    </location>
</feature>
<dbReference type="GeneID" id="70133305"/>
<gene>
    <name evidence="3" type="ORF">BKA67DRAFT_588986</name>
</gene>
<evidence type="ECO:0000313" key="3">
    <source>
        <dbReference type="EMBL" id="KAH6638623.1"/>
    </source>
</evidence>
<keyword evidence="4" id="KW-1185">Reference proteome</keyword>
<dbReference type="EMBL" id="JAGPXC010000015">
    <property type="protein sequence ID" value="KAH6638623.1"/>
    <property type="molecule type" value="Genomic_DNA"/>
</dbReference>
<proteinExistence type="predicted"/>
<name>A0A9P8RJL5_9PEZI</name>
<keyword evidence="1" id="KW-0472">Membrane</keyword>
<dbReference type="InterPro" id="IPR019251">
    <property type="entry name" value="DUF2231_TM"/>
</dbReference>
<dbReference type="Proteomes" id="UP000758603">
    <property type="component" value="Unassembled WGS sequence"/>
</dbReference>
<comment type="caution">
    <text evidence="3">The sequence shown here is derived from an EMBL/GenBank/DDBJ whole genome shotgun (WGS) entry which is preliminary data.</text>
</comment>
<feature type="transmembrane region" description="Helical" evidence="1">
    <location>
        <begin position="128"/>
        <end position="150"/>
    </location>
</feature>
<keyword evidence="1" id="KW-1133">Transmembrane helix</keyword>
<organism evidence="3 4">
    <name type="scientific">Truncatella angustata</name>
    <dbReference type="NCBI Taxonomy" id="152316"/>
    <lineage>
        <taxon>Eukaryota</taxon>
        <taxon>Fungi</taxon>
        <taxon>Dikarya</taxon>
        <taxon>Ascomycota</taxon>
        <taxon>Pezizomycotina</taxon>
        <taxon>Sordariomycetes</taxon>
        <taxon>Xylariomycetidae</taxon>
        <taxon>Amphisphaeriales</taxon>
        <taxon>Sporocadaceae</taxon>
        <taxon>Truncatella</taxon>
    </lineage>
</organism>
<feature type="transmembrane region" description="Helical" evidence="1">
    <location>
        <begin position="165"/>
        <end position="187"/>
    </location>
</feature>
<evidence type="ECO:0000313" key="4">
    <source>
        <dbReference type="Proteomes" id="UP000758603"/>
    </source>
</evidence>
<accession>A0A9P8RJL5</accession>
<evidence type="ECO:0000259" key="2">
    <source>
        <dbReference type="Pfam" id="PF09990"/>
    </source>
</evidence>
<dbReference type="AlphaFoldDB" id="A0A9P8RJL5"/>
<sequence length="216" mass="23301">MGIVSDIYNAVELGNFQWPIRNSHPVHPSIVHFPLTFLTTAYSLDMVYGLASHYSKSITLATRLAPYLPGIAQFAYASHVVAVITSIPAMTSGSAEFWELYKKDGLNYKDKKLTNPGRSGDDIINRSINVGAAHGILNAVAFGVSMYAIISRWKVPGCIPGRASIWLSALTFPGLALSAALGGELVYGKGVGVQRMGNARDEKIAGLEAYKEKRAL</sequence>